<organism evidence="1 2">
    <name type="scientific">Ensete ventricosum</name>
    <name type="common">Abyssinian banana</name>
    <name type="synonym">Musa ensete</name>
    <dbReference type="NCBI Taxonomy" id="4639"/>
    <lineage>
        <taxon>Eukaryota</taxon>
        <taxon>Viridiplantae</taxon>
        <taxon>Streptophyta</taxon>
        <taxon>Embryophyta</taxon>
        <taxon>Tracheophyta</taxon>
        <taxon>Spermatophyta</taxon>
        <taxon>Magnoliopsida</taxon>
        <taxon>Liliopsida</taxon>
        <taxon>Zingiberales</taxon>
        <taxon>Musaceae</taxon>
        <taxon>Ensete</taxon>
    </lineage>
</organism>
<sequence length="196" mass="21592">CPSPTATDFRTLLYCSRALLNLYPSPLPPQPSLQPLALASYSSIIASAAPNIDAASSSASPLAFLCRNYLCCRHTLLFFLTLFPSLLTVRDTVAALPLLPSTPPMHLHSYPPSLVTVCHSSLPPQSLPSLLSSSRARREHHHKSSIVDYEPLLFPYRYHPLLPLSIHCRVSPDPIFCPHLPSPADSHHLYLKAMQP</sequence>
<dbReference type="EMBL" id="AMZH03023431">
    <property type="protein sequence ID" value="RRT36557.1"/>
    <property type="molecule type" value="Genomic_DNA"/>
</dbReference>
<evidence type="ECO:0000313" key="2">
    <source>
        <dbReference type="Proteomes" id="UP000287651"/>
    </source>
</evidence>
<reference evidence="1 2" key="1">
    <citation type="journal article" date="2014" name="Agronomy (Basel)">
        <title>A Draft Genome Sequence for Ensete ventricosum, the Drought-Tolerant Tree Against Hunger.</title>
        <authorList>
            <person name="Harrison J."/>
            <person name="Moore K.A."/>
            <person name="Paszkiewicz K."/>
            <person name="Jones T."/>
            <person name="Grant M."/>
            <person name="Ambacheew D."/>
            <person name="Muzemil S."/>
            <person name="Studholme D.J."/>
        </authorList>
    </citation>
    <scope>NUCLEOTIDE SEQUENCE [LARGE SCALE GENOMIC DNA]</scope>
</reference>
<gene>
    <name evidence="1" type="ORF">B296_00057128</name>
</gene>
<accession>A0A426XAQ3</accession>
<proteinExistence type="predicted"/>
<protein>
    <submittedName>
        <fullName evidence="1">Uncharacterized protein</fullName>
    </submittedName>
</protein>
<feature type="non-terminal residue" evidence="1">
    <location>
        <position position="1"/>
    </location>
</feature>
<dbReference type="Proteomes" id="UP000287651">
    <property type="component" value="Unassembled WGS sequence"/>
</dbReference>
<evidence type="ECO:0000313" key="1">
    <source>
        <dbReference type="EMBL" id="RRT36557.1"/>
    </source>
</evidence>
<name>A0A426XAQ3_ENSVE</name>
<dbReference type="AlphaFoldDB" id="A0A426XAQ3"/>
<comment type="caution">
    <text evidence="1">The sequence shown here is derived from an EMBL/GenBank/DDBJ whole genome shotgun (WGS) entry which is preliminary data.</text>
</comment>